<protein>
    <recommendedName>
        <fullName evidence="7">ATP synthase subunit delta</fullName>
    </recommendedName>
    <alternativeName>
        <fullName evidence="7">ATP synthase F(1) sector subunit delta</fullName>
    </alternativeName>
    <alternativeName>
        <fullName evidence="7">F-type ATPase subunit delta</fullName>
        <shortName evidence="7">F-ATPase subunit delta</shortName>
    </alternativeName>
</protein>
<dbReference type="PRINTS" id="PR00125">
    <property type="entry name" value="ATPASEDELTA"/>
</dbReference>
<evidence type="ECO:0000256" key="1">
    <source>
        <dbReference type="ARBA" id="ARBA00004370"/>
    </source>
</evidence>
<keyword evidence="4 7" id="KW-0406">Ion transport</keyword>
<dbReference type="InterPro" id="IPR026015">
    <property type="entry name" value="ATP_synth_OSCP/delta_N_sf"/>
</dbReference>
<dbReference type="GO" id="GO:0005886">
    <property type="term" value="C:plasma membrane"/>
    <property type="evidence" value="ECO:0007669"/>
    <property type="project" value="UniProtKB-SubCell"/>
</dbReference>
<evidence type="ECO:0000256" key="4">
    <source>
        <dbReference type="ARBA" id="ARBA00023065"/>
    </source>
</evidence>
<dbReference type="HAMAP" id="MF_01416">
    <property type="entry name" value="ATP_synth_delta_bact"/>
    <property type="match status" value="1"/>
</dbReference>
<keyword evidence="9" id="KW-1185">Reference proteome</keyword>
<dbReference type="AlphaFoldDB" id="A0A239CKU8"/>
<dbReference type="RefSeq" id="WP_089275340.1">
    <property type="nucleotide sequence ID" value="NZ_FZOC01000008.1"/>
</dbReference>
<keyword evidence="3 7" id="KW-0375">Hydrogen ion transport</keyword>
<comment type="subcellular location">
    <subcellularLocation>
        <location evidence="7">Cell membrane</location>
        <topology evidence="7">Peripheral membrane protein</topology>
    </subcellularLocation>
    <subcellularLocation>
        <location evidence="1">Membrane</location>
    </subcellularLocation>
</comment>
<dbReference type="OrthoDB" id="9802471at2"/>
<organism evidence="8 9">
    <name type="scientific">Humidesulfovibrio mexicanus</name>
    <dbReference type="NCBI Taxonomy" id="147047"/>
    <lineage>
        <taxon>Bacteria</taxon>
        <taxon>Pseudomonadati</taxon>
        <taxon>Thermodesulfobacteriota</taxon>
        <taxon>Desulfovibrionia</taxon>
        <taxon>Desulfovibrionales</taxon>
        <taxon>Desulfovibrionaceae</taxon>
        <taxon>Humidesulfovibrio</taxon>
    </lineage>
</organism>
<keyword evidence="7" id="KW-1003">Cell membrane</keyword>
<evidence type="ECO:0000256" key="3">
    <source>
        <dbReference type="ARBA" id="ARBA00022781"/>
    </source>
</evidence>
<keyword evidence="2 7" id="KW-0813">Transport</keyword>
<evidence type="ECO:0000256" key="5">
    <source>
        <dbReference type="ARBA" id="ARBA00023136"/>
    </source>
</evidence>
<evidence type="ECO:0000256" key="2">
    <source>
        <dbReference type="ARBA" id="ARBA00022448"/>
    </source>
</evidence>
<dbReference type="GO" id="GO:0045259">
    <property type="term" value="C:proton-transporting ATP synthase complex"/>
    <property type="evidence" value="ECO:0007669"/>
    <property type="project" value="UniProtKB-KW"/>
</dbReference>
<comment type="function">
    <text evidence="7">F(1)F(0) ATP synthase produces ATP from ADP in the presence of a proton or sodium gradient. F-type ATPases consist of two structural domains, F(1) containing the extramembraneous catalytic core and F(0) containing the membrane proton channel, linked together by a central stalk and a peripheral stalk. During catalysis, ATP synthesis in the catalytic domain of F(1) is coupled via a rotary mechanism of the central stalk subunits to proton translocation.</text>
</comment>
<dbReference type="Pfam" id="PF00213">
    <property type="entry name" value="OSCP"/>
    <property type="match status" value="1"/>
</dbReference>
<evidence type="ECO:0000256" key="6">
    <source>
        <dbReference type="ARBA" id="ARBA00023310"/>
    </source>
</evidence>
<gene>
    <name evidence="7" type="primary">atpH</name>
    <name evidence="8" type="ORF">SAMN04488503_3151</name>
</gene>
<reference evidence="8 9" key="1">
    <citation type="submission" date="2017-06" db="EMBL/GenBank/DDBJ databases">
        <authorList>
            <person name="Kim H.J."/>
            <person name="Triplett B.A."/>
        </authorList>
    </citation>
    <scope>NUCLEOTIDE SEQUENCE [LARGE SCALE GENOMIC DNA]</scope>
    <source>
        <strain evidence="8 9">DSM 13116</strain>
    </source>
</reference>
<dbReference type="GO" id="GO:0046933">
    <property type="term" value="F:proton-transporting ATP synthase activity, rotational mechanism"/>
    <property type="evidence" value="ECO:0007669"/>
    <property type="project" value="UniProtKB-UniRule"/>
</dbReference>
<keyword evidence="5 7" id="KW-0472">Membrane</keyword>
<evidence type="ECO:0000256" key="7">
    <source>
        <dbReference type="HAMAP-Rule" id="MF_01416"/>
    </source>
</evidence>
<keyword evidence="6 7" id="KW-0066">ATP synthesis</keyword>
<dbReference type="PROSITE" id="PS00389">
    <property type="entry name" value="ATPASE_DELTA"/>
    <property type="match status" value="1"/>
</dbReference>
<proteinExistence type="inferred from homology"/>
<dbReference type="EMBL" id="FZOC01000008">
    <property type="protein sequence ID" value="SNS19973.1"/>
    <property type="molecule type" value="Genomic_DNA"/>
</dbReference>
<dbReference type="PANTHER" id="PTHR11910">
    <property type="entry name" value="ATP SYNTHASE DELTA CHAIN"/>
    <property type="match status" value="1"/>
</dbReference>
<dbReference type="SUPFAM" id="SSF47928">
    <property type="entry name" value="N-terminal domain of the delta subunit of the F1F0-ATP synthase"/>
    <property type="match status" value="1"/>
</dbReference>
<dbReference type="NCBIfam" id="TIGR01145">
    <property type="entry name" value="ATP_synt_delta"/>
    <property type="match status" value="1"/>
</dbReference>
<sequence length="183" mass="19691">MSGNIVARRYAKALFAVGMKQGDAELEAYGKQLAGLAGALAESPEALRFFKNPVFSVEEKKAVLKQITDALGLTQTMVNFASLLADKNRLVSLPEIAEDFGAMLDEKNGIVSGKLVTAVALSDTRKVELKERLEKQTGKKLVLGFDTNAEILGGVVLQIGDSVLDASLRAQLNILKETIKRGE</sequence>
<comment type="similarity">
    <text evidence="7">Belongs to the ATPase delta chain family.</text>
</comment>
<evidence type="ECO:0000313" key="9">
    <source>
        <dbReference type="Proteomes" id="UP000198324"/>
    </source>
</evidence>
<keyword evidence="7" id="KW-0139">CF(1)</keyword>
<dbReference type="InterPro" id="IPR020781">
    <property type="entry name" value="ATPase_OSCP/d_CS"/>
</dbReference>
<dbReference type="Proteomes" id="UP000198324">
    <property type="component" value="Unassembled WGS sequence"/>
</dbReference>
<name>A0A239CKU8_9BACT</name>
<comment type="function">
    <text evidence="7">This protein is part of the stalk that links CF(0) to CF(1). It either transmits conformational changes from CF(0) to CF(1) or is implicated in proton conduction.</text>
</comment>
<evidence type="ECO:0000313" key="8">
    <source>
        <dbReference type="EMBL" id="SNS19973.1"/>
    </source>
</evidence>
<dbReference type="InterPro" id="IPR000711">
    <property type="entry name" value="ATPase_OSCP/dsu"/>
</dbReference>
<accession>A0A239CKU8</accession>
<dbReference type="Gene3D" id="1.10.520.20">
    <property type="entry name" value="N-terminal domain of the delta subunit of the F1F0-ATP synthase"/>
    <property type="match status" value="1"/>
</dbReference>